<keyword evidence="2" id="KW-1185">Reference proteome</keyword>
<reference evidence="1 2" key="1">
    <citation type="journal article" date="2013" name="Nat. Genet.">
        <title>The high-quality draft genome of peach (Prunus persica) identifies unique patterns of genetic diversity, domestication and genome evolution.</title>
        <authorList>
            <consortium name="International Peach Genome Initiative"/>
            <person name="Verde I."/>
            <person name="Abbott A.G."/>
            <person name="Scalabrin S."/>
            <person name="Jung S."/>
            <person name="Shu S."/>
            <person name="Marroni F."/>
            <person name="Zhebentyayeva T."/>
            <person name="Dettori M.T."/>
            <person name="Grimwood J."/>
            <person name="Cattonaro F."/>
            <person name="Zuccolo A."/>
            <person name="Rossini L."/>
            <person name="Jenkins J."/>
            <person name="Vendramin E."/>
            <person name="Meisel L.A."/>
            <person name="Decroocq V."/>
            <person name="Sosinski B."/>
            <person name="Prochnik S."/>
            <person name="Mitros T."/>
            <person name="Policriti A."/>
            <person name="Cipriani G."/>
            <person name="Dondini L."/>
            <person name="Ficklin S."/>
            <person name="Goodstein D.M."/>
            <person name="Xuan P."/>
            <person name="Del Fabbro C."/>
            <person name="Aramini V."/>
            <person name="Copetti D."/>
            <person name="Gonzalez S."/>
            <person name="Horner D.S."/>
            <person name="Falchi R."/>
            <person name="Lucas S."/>
            <person name="Mica E."/>
            <person name="Maldonado J."/>
            <person name="Lazzari B."/>
            <person name="Bielenberg D."/>
            <person name="Pirona R."/>
            <person name="Miculan M."/>
            <person name="Barakat A."/>
            <person name="Testolin R."/>
            <person name="Stella A."/>
            <person name="Tartarini S."/>
            <person name="Tonutti P."/>
            <person name="Arus P."/>
            <person name="Orellana A."/>
            <person name="Wells C."/>
            <person name="Main D."/>
            <person name="Vizzotto G."/>
            <person name="Silva H."/>
            <person name="Salamini F."/>
            <person name="Schmutz J."/>
            <person name="Morgante M."/>
            <person name="Rokhsar D.S."/>
        </authorList>
    </citation>
    <scope>NUCLEOTIDE SEQUENCE [LARGE SCALE GENOMIC DNA]</scope>
    <source>
        <strain evidence="2">cv. Nemared</strain>
    </source>
</reference>
<sequence>MTYKMKNNHFNKQRGGTHPPFLLSLCDQAHSSPSLYDSLSLSLSLSLRPNPSAPFYSDLESIDELCDLGSRFGVKGQ</sequence>
<evidence type="ECO:0000313" key="2">
    <source>
        <dbReference type="Proteomes" id="UP000006882"/>
    </source>
</evidence>
<evidence type="ECO:0000313" key="1">
    <source>
        <dbReference type="EMBL" id="ONI22290.1"/>
    </source>
</evidence>
<protein>
    <submittedName>
        <fullName evidence="1">Uncharacterized protein</fullName>
    </submittedName>
</protein>
<dbReference type="EMBL" id="CM007652">
    <property type="protein sequence ID" value="ONI22290.1"/>
    <property type="molecule type" value="Genomic_DNA"/>
</dbReference>
<accession>A0A251QFV8</accession>
<dbReference type="Proteomes" id="UP000006882">
    <property type="component" value="Chromosome G2"/>
</dbReference>
<name>A0A251QFV8_PRUPE</name>
<gene>
    <name evidence="1" type="ORF">PRUPE_2G119200</name>
</gene>
<dbReference type="Gramene" id="ONI22290">
    <property type="protein sequence ID" value="ONI22290"/>
    <property type="gene ID" value="PRUPE_2G119200"/>
</dbReference>
<organism evidence="1 2">
    <name type="scientific">Prunus persica</name>
    <name type="common">Peach</name>
    <name type="synonym">Amygdalus persica</name>
    <dbReference type="NCBI Taxonomy" id="3760"/>
    <lineage>
        <taxon>Eukaryota</taxon>
        <taxon>Viridiplantae</taxon>
        <taxon>Streptophyta</taxon>
        <taxon>Embryophyta</taxon>
        <taxon>Tracheophyta</taxon>
        <taxon>Spermatophyta</taxon>
        <taxon>Magnoliopsida</taxon>
        <taxon>eudicotyledons</taxon>
        <taxon>Gunneridae</taxon>
        <taxon>Pentapetalae</taxon>
        <taxon>rosids</taxon>
        <taxon>fabids</taxon>
        <taxon>Rosales</taxon>
        <taxon>Rosaceae</taxon>
        <taxon>Amygdaloideae</taxon>
        <taxon>Amygdaleae</taxon>
        <taxon>Prunus</taxon>
    </lineage>
</organism>
<dbReference type="AlphaFoldDB" id="A0A251QFV8"/>
<proteinExistence type="predicted"/>